<feature type="transmembrane region" description="Helical" evidence="1">
    <location>
        <begin position="427"/>
        <end position="450"/>
    </location>
</feature>
<keyword evidence="1" id="KW-1133">Transmembrane helix</keyword>
<dbReference type="EMBL" id="FNJU01000007">
    <property type="protein sequence ID" value="SDP79457.1"/>
    <property type="molecule type" value="Genomic_DNA"/>
</dbReference>
<feature type="transmembrane region" description="Helical" evidence="1">
    <location>
        <begin position="335"/>
        <end position="353"/>
    </location>
</feature>
<feature type="transmembrane region" description="Helical" evidence="1">
    <location>
        <begin position="29"/>
        <end position="56"/>
    </location>
</feature>
<evidence type="ECO:0000313" key="3">
    <source>
        <dbReference type="Proteomes" id="UP000199159"/>
    </source>
</evidence>
<feature type="transmembrane region" description="Helical" evidence="1">
    <location>
        <begin position="273"/>
        <end position="295"/>
    </location>
</feature>
<sequence>MGENTTVQYNSAKLWQIMLWPGNTTINNLLMILTMFLSYVAVGGYGIAVATAGFIATYTRIFDGITDPLLAVFTDRMETRFGKIRIIMLTGFTIQILSILVLFVWGIGQGLVFYTITFLIYFIGSTLSSIATNTGNTVLTNDPRQRPLIFRWAMVYTTIIASFTSIYLSKVLFAKYGSISIEALQELCYTVVGISIVLVTLSFLAISEKDKNENFPKKANGKNINYKDAWSLLKNNRGLQVLIVAGTSDKLASQAATQSVVATMVFGIIIGNYGFFGTFNMYNVIPTLLVLFYATNKAGKVGTKKSIITWTTISLALAAATVAFMAIIEPTQISVAAVPTAIFIILSVAYSASTRAVAAFTNAMVPDIADYELYRSGNYMPGTVAAVFAFIDKTISSFGSTITALGIVAIGYATTQPQPGDPITAGLFWMAMFLWMGLPAIGYILTLIAMKWYPLDREMMHEIQLNNQKLRPSKQKPIINTGPDTKVSG</sequence>
<feature type="transmembrane region" description="Helical" evidence="1">
    <location>
        <begin position="111"/>
        <end position="131"/>
    </location>
</feature>
<feature type="transmembrane region" description="Helical" evidence="1">
    <location>
        <begin position="398"/>
        <end position="415"/>
    </location>
</feature>
<feature type="transmembrane region" description="Helical" evidence="1">
    <location>
        <begin position="189"/>
        <end position="207"/>
    </location>
</feature>
<dbReference type="SUPFAM" id="SSF103473">
    <property type="entry name" value="MFS general substrate transporter"/>
    <property type="match status" value="1"/>
</dbReference>
<keyword evidence="1" id="KW-0472">Membrane</keyword>
<keyword evidence="1" id="KW-0812">Transmembrane</keyword>
<name>A0A1H0VLR5_9BACI</name>
<evidence type="ECO:0000256" key="1">
    <source>
        <dbReference type="SAM" id="Phobius"/>
    </source>
</evidence>
<organism evidence="2 3">
    <name type="scientific">Litchfieldia salsa</name>
    <dbReference type="NCBI Taxonomy" id="930152"/>
    <lineage>
        <taxon>Bacteria</taxon>
        <taxon>Bacillati</taxon>
        <taxon>Bacillota</taxon>
        <taxon>Bacilli</taxon>
        <taxon>Bacillales</taxon>
        <taxon>Bacillaceae</taxon>
        <taxon>Litchfieldia</taxon>
    </lineage>
</organism>
<dbReference type="AlphaFoldDB" id="A0A1H0VLR5"/>
<keyword evidence="3" id="KW-1185">Reference proteome</keyword>
<dbReference type="Gene3D" id="1.20.1250.20">
    <property type="entry name" value="MFS general substrate transporter like domains"/>
    <property type="match status" value="1"/>
</dbReference>
<dbReference type="STRING" id="930152.SAMN05216565_10766"/>
<dbReference type="InterPro" id="IPR036259">
    <property type="entry name" value="MFS_trans_sf"/>
</dbReference>
<proteinExistence type="predicted"/>
<gene>
    <name evidence="2" type="ORF">SAMN05216565_10766</name>
</gene>
<accession>A0A1H0VLR5</accession>
<dbReference type="RefSeq" id="WP_090855667.1">
    <property type="nucleotide sequence ID" value="NZ_FNJU01000007.1"/>
</dbReference>
<protein>
    <submittedName>
        <fullName evidence="2">Na+/melibiose symporter</fullName>
    </submittedName>
</protein>
<dbReference type="Proteomes" id="UP000199159">
    <property type="component" value="Unassembled WGS sequence"/>
</dbReference>
<feature type="transmembrane region" description="Helical" evidence="1">
    <location>
        <begin position="152"/>
        <end position="169"/>
    </location>
</feature>
<reference evidence="3" key="1">
    <citation type="submission" date="2016-10" db="EMBL/GenBank/DDBJ databases">
        <authorList>
            <person name="Varghese N."/>
            <person name="Submissions S."/>
        </authorList>
    </citation>
    <scope>NUCLEOTIDE SEQUENCE [LARGE SCALE GENOMIC DNA]</scope>
    <source>
        <strain evidence="3">IBRC-M10078</strain>
    </source>
</reference>
<feature type="transmembrane region" description="Helical" evidence="1">
    <location>
        <begin position="86"/>
        <end position="105"/>
    </location>
</feature>
<dbReference type="OrthoDB" id="9764596at2"/>
<dbReference type="Pfam" id="PF13347">
    <property type="entry name" value="MFS_2"/>
    <property type="match status" value="1"/>
</dbReference>
<evidence type="ECO:0000313" key="2">
    <source>
        <dbReference type="EMBL" id="SDP79457.1"/>
    </source>
</evidence>
<feature type="transmembrane region" description="Helical" evidence="1">
    <location>
        <begin position="307"/>
        <end position="328"/>
    </location>
</feature>